<protein>
    <submittedName>
        <fullName evidence="3">ATP-grasp superfamily ATP-dependent carboligase</fullName>
    </submittedName>
</protein>
<dbReference type="InterPro" id="IPR003806">
    <property type="entry name" value="ATP-grasp_PylC-type"/>
</dbReference>
<dbReference type="Gene3D" id="3.30.470.20">
    <property type="entry name" value="ATP-grasp fold, B domain"/>
    <property type="match status" value="1"/>
</dbReference>
<reference evidence="3 4" key="1">
    <citation type="submission" date="2023-07" db="EMBL/GenBank/DDBJ databases">
        <title>Genomic Encyclopedia of Type Strains, Phase IV (KMG-IV): sequencing the most valuable type-strain genomes for metagenomic binning, comparative biology and taxonomic classification.</title>
        <authorList>
            <person name="Goeker M."/>
        </authorList>
    </citation>
    <scope>NUCLEOTIDE SEQUENCE [LARGE SCALE GENOMIC DNA]</scope>
    <source>
        <strain evidence="3 4">DSM 17273</strain>
    </source>
</reference>
<keyword evidence="1" id="KW-0547">Nucleotide-binding</keyword>
<evidence type="ECO:0000259" key="2">
    <source>
        <dbReference type="PROSITE" id="PS50975"/>
    </source>
</evidence>
<dbReference type="Proteomes" id="UP001185015">
    <property type="component" value="Unassembled WGS sequence"/>
</dbReference>
<dbReference type="GO" id="GO:0005524">
    <property type="term" value="F:ATP binding"/>
    <property type="evidence" value="ECO:0007669"/>
    <property type="project" value="UniProtKB-UniRule"/>
</dbReference>
<sequence>MKILLSEYAVSTGMSGTYLLEGKAMLSTLASSFSRLGHEVIYTTSDVTIEHGKPVRSSEEDIEATISKCAKECDAGLVIAPEEILPGLTAIIEDNTLNLGCSPDAVSICSDKLECTRMLENAGLAVPRTYAPGQKMPPEGCWVTKPRYGCASEDTFVCHRPDIKSSHIATEYIKGEHLSVSLICGKEQLPLTVNAQRMEIDPTKDASRIEYCGCTTPYRTDREQELYDVAKKATRALGCNGYVGVDIILGDRPYIVDVNPRPTTSLVGITKIMDKEIAELLLKNGMGETLPKIKITGEYSFTKEELR</sequence>
<dbReference type="PIRSF" id="PIRSF016766">
    <property type="entry name" value="UCP016766_ATPgrasp"/>
    <property type="match status" value="1"/>
</dbReference>
<dbReference type="InterPro" id="IPR011761">
    <property type="entry name" value="ATP-grasp"/>
</dbReference>
<keyword evidence="1" id="KW-0067">ATP-binding</keyword>
<dbReference type="Gene3D" id="3.40.50.11770">
    <property type="match status" value="1"/>
</dbReference>
<keyword evidence="4" id="KW-1185">Reference proteome</keyword>
<dbReference type="GO" id="GO:0046872">
    <property type="term" value="F:metal ion binding"/>
    <property type="evidence" value="ECO:0007669"/>
    <property type="project" value="InterPro"/>
</dbReference>
<dbReference type="Pfam" id="PF02655">
    <property type="entry name" value="ATP-grasp_3"/>
    <property type="match status" value="1"/>
</dbReference>
<accession>A0AA90TXY1</accession>
<dbReference type="InterPro" id="IPR024710">
    <property type="entry name" value="MfnD"/>
</dbReference>
<dbReference type="SUPFAM" id="SSF56059">
    <property type="entry name" value="Glutathione synthetase ATP-binding domain-like"/>
    <property type="match status" value="1"/>
</dbReference>
<evidence type="ECO:0000256" key="1">
    <source>
        <dbReference type="PROSITE-ProRule" id="PRU00409"/>
    </source>
</evidence>
<comment type="caution">
    <text evidence="3">The sequence shown here is derived from an EMBL/GenBank/DDBJ whole genome shotgun (WGS) entry which is preliminary data.</text>
</comment>
<proteinExistence type="predicted"/>
<dbReference type="EMBL" id="JAVDQI010000001">
    <property type="protein sequence ID" value="MDR6221967.1"/>
    <property type="molecule type" value="Genomic_DNA"/>
</dbReference>
<dbReference type="Gene3D" id="2.30.36.100">
    <property type="match status" value="1"/>
</dbReference>
<gene>
    <name evidence="3" type="ORF">J2750_000399</name>
</gene>
<evidence type="ECO:0000313" key="3">
    <source>
        <dbReference type="EMBL" id="MDR6221967.1"/>
    </source>
</evidence>
<name>A0AA90TXY1_9EURY</name>
<dbReference type="Pfam" id="PF18301">
    <property type="entry name" value="preATP-grasp_3"/>
    <property type="match status" value="1"/>
</dbReference>
<feature type="domain" description="ATP-grasp" evidence="2">
    <location>
        <begin position="224"/>
        <end position="286"/>
    </location>
</feature>
<dbReference type="AlphaFoldDB" id="A0AA90TXY1"/>
<dbReference type="RefSeq" id="WP_270096231.1">
    <property type="nucleotide sequence ID" value="NZ_JAQFFK010000003.1"/>
</dbReference>
<evidence type="ECO:0000313" key="4">
    <source>
        <dbReference type="Proteomes" id="UP001185015"/>
    </source>
</evidence>
<organism evidence="3 4">
    <name type="scientific">Methanococcoides alaskense</name>
    <dbReference type="NCBI Taxonomy" id="325778"/>
    <lineage>
        <taxon>Archaea</taxon>
        <taxon>Methanobacteriati</taxon>
        <taxon>Methanobacteriota</taxon>
        <taxon>Stenosarchaea group</taxon>
        <taxon>Methanomicrobia</taxon>
        <taxon>Methanosarcinales</taxon>
        <taxon>Methanosarcinaceae</taxon>
        <taxon>Methanococcoides</taxon>
    </lineage>
</organism>
<dbReference type="PROSITE" id="PS50975">
    <property type="entry name" value="ATP_GRASP"/>
    <property type="match status" value="1"/>
</dbReference>
<dbReference type="InterPro" id="IPR040803">
    <property type="entry name" value="MfnD_preATP-grasp"/>
</dbReference>